<sequence>MNYHLGDLSSDILIGIVNEHLRLTCEDKQALFYDLDIPGDLLEKKLSDAGFTYHSASNQYREMK</sequence>
<evidence type="ECO:0000313" key="2">
    <source>
        <dbReference type="Proteomes" id="UP000189545"/>
    </source>
</evidence>
<dbReference type="OrthoDB" id="6197979at2"/>
<organism evidence="1 2">
    <name type="scientific">Shewanella psychrophila</name>
    <dbReference type="NCBI Taxonomy" id="225848"/>
    <lineage>
        <taxon>Bacteria</taxon>
        <taxon>Pseudomonadati</taxon>
        <taxon>Pseudomonadota</taxon>
        <taxon>Gammaproteobacteria</taxon>
        <taxon>Alteromonadales</taxon>
        <taxon>Shewanellaceae</taxon>
        <taxon>Shewanella</taxon>
    </lineage>
</organism>
<dbReference type="AlphaFoldDB" id="A0A1S6HN22"/>
<gene>
    <name evidence="1" type="ORF">Sps_01745</name>
</gene>
<evidence type="ECO:0008006" key="3">
    <source>
        <dbReference type="Google" id="ProtNLM"/>
    </source>
</evidence>
<protein>
    <recommendedName>
        <fullName evidence="3">DUF4250 domain-containing protein</fullName>
    </recommendedName>
</protein>
<dbReference type="Proteomes" id="UP000189545">
    <property type="component" value="Chromosome"/>
</dbReference>
<dbReference type="InterPro" id="IPR025346">
    <property type="entry name" value="DUF4250"/>
</dbReference>
<accession>A0A1S6HN22</accession>
<dbReference type="Pfam" id="PF14056">
    <property type="entry name" value="DUF4250"/>
    <property type="match status" value="1"/>
</dbReference>
<dbReference type="RefSeq" id="WP_077752146.1">
    <property type="nucleotide sequence ID" value="NZ_CP014782.1"/>
</dbReference>
<keyword evidence="2" id="KW-1185">Reference proteome</keyword>
<name>A0A1S6HN22_9GAMM</name>
<evidence type="ECO:0000313" key="1">
    <source>
        <dbReference type="EMBL" id="AQS36909.1"/>
    </source>
</evidence>
<dbReference type="EMBL" id="CP014782">
    <property type="protein sequence ID" value="AQS36909.1"/>
    <property type="molecule type" value="Genomic_DNA"/>
</dbReference>
<dbReference type="KEGG" id="spsw:Sps_01745"/>
<proteinExistence type="predicted"/>
<reference evidence="1 2" key="1">
    <citation type="submission" date="2016-03" db="EMBL/GenBank/DDBJ databases">
        <title>Complete genome sequence of Shewanella psychrophila WP2, a deep sea bacterium isolated from west Pacific sediment.</title>
        <authorList>
            <person name="Xu G."/>
            <person name="Jian H."/>
        </authorList>
    </citation>
    <scope>NUCLEOTIDE SEQUENCE [LARGE SCALE GENOMIC DNA]</scope>
    <source>
        <strain evidence="1 2">WP2</strain>
    </source>
</reference>